<dbReference type="AlphaFoldDB" id="A0A6A4TCA4"/>
<comment type="caution">
    <text evidence="2">The sequence shown here is derived from an EMBL/GenBank/DDBJ whole genome shotgun (WGS) entry which is preliminary data.</text>
</comment>
<accession>A0A6A4TCA4</accession>
<feature type="region of interest" description="Disordered" evidence="1">
    <location>
        <begin position="32"/>
        <end position="58"/>
    </location>
</feature>
<reference evidence="2 3" key="1">
    <citation type="submission" date="2019-06" db="EMBL/GenBank/DDBJ databases">
        <title>Draft genomes of female and male turbot (Scophthalmus maximus).</title>
        <authorList>
            <person name="Xu H."/>
            <person name="Xu X.-W."/>
            <person name="Shao C."/>
            <person name="Chen S."/>
        </authorList>
    </citation>
    <scope>NUCLEOTIDE SEQUENCE [LARGE SCALE GENOMIC DNA]</scope>
    <source>
        <strain evidence="2">Ysfricsl-2016a</strain>
        <tissue evidence="2">Blood</tissue>
    </source>
</reference>
<gene>
    <name evidence="2" type="ORF">F2P81_004222</name>
</gene>
<organism evidence="2 3">
    <name type="scientific">Scophthalmus maximus</name>
    <name type="common">Turbot</name>
    <name type="synonym">Psetta maxima</name>
    <dbReference type="NCBI Taxonomy" id="52904"/>
    <lineage>
        <taxon>Eukaryota</taxon>
        <taxon>Metazoa</taxon>
        <taxon>Chordata</taxon>
        <taxon>Craniata</taxon>
        <taxon>Vertebrata</taxon>
        <taxon>Euteleostomi</taxon>
        <taxon>Actinopterygii</taxon>
        <taxon>Neopterygii</taxon>
        <taxon>Teleostei</taxon>
        <taxon>Neoteleostei</taxon>
        <taxon>Acanthomorphata</taxon>
        <taxon>Carangaria</taxon>
        <taxon>Pleuronectiformes</taxon>
        <taxon>Pleuronectoidei</taxon>
        <taxon>Scophthalmidae</taxon>
        <taxon>Scophthalmus</taxon>
    </lineage>
</organism>
<protein>
    <submittedName>
        <fullName evidence="2">Uncharacterized protein</fullName>
    </submittedName>
</protein>
<dbReference type="Proteomes" id="UP000438429">
    <property type="component" value="Unassembled WGS sequence"/>
</dbReference>
<evidence type="ECO:0000256" key="1">
    <source>
        <dbReference type="SAM" id="MobiDB-lite"/>
    </source>
</evidence>
<name>A0A6A4TCA4_SCOMX</name>
<dbReference type="EMBL" id="VEVO01000004">
    <property type="protein sequence ID" value="KAF0042885.1"/>
    <property type="molecule type" value="Genomic_DNA"/>
</dbReference>
<evidence type="ECO:0000313" key="3">
    <source>
        <dbReference type="Proteomes" id="UP000438429"/>
    </source>
</evidence>
<proteinExistence type="predicted"/>
<sequence length="127" mass="14022">MTTIRFRMVGIFKMIILPPRLVSHPSTVHVPQGSPLCESSQSRPAALRPRAHGINETSPLTTSGRLSVRVRPNMITTFVINSFTYVLSCGQALAYRNLSSAMHFSATVAFVRLLHTAVDQMLRKSKG</sequence>
<evidence type="ECO:0000313" key="2">
    <source>
        <dbReference type="EMBL" id="KAF0042885.1"/>
    </source>
</evidence>